<keyword evidence="3" id="KW-1185">Reference proteome</keyword>
<name>A0A8H3JA65_9LECA</name>
<feature type="chain" id="PRO_5034188280" evidence="1">
    <location>
        <begin position="18"/>
        <end position="110"/>
    </location>
</feature>
<evidence type="ECO:0000256" key="1">
    <source>
        <dbReference type="SAM" id="SignalP"/>
    </source>
</evidence>
<evidence type="ECO:0000313" key="2">
    <source>
        <dbReference type="EMBL" id="CAF9943479.1"/>
    </source>
</evidence>
<keyword evidence="1" id="KW-0732">Signal</keyword>
<proteinExistence type="predicted"/>
<comment type="caution">
    <text evidence="2">The sequence shown here is derived from an EMBL/GenBank/DDBJ whole genome shotgun (WGS) entry which is preliminary data.</text>
</comment>
<accession>A0A8H3JA65</accession>
<sequence length="110" mass="12096">MSLVVSQLLSPAPPAAAASPDCCGPPFQTMTFPALKQKRQTLLPHPGYPERTNYYAAHETEESDAKLPYVAPEGKKISGFSGAKRLRRRWRGLGMEDVMVLEEGRPLLSV</sequence>
<dbReference type="Proteomes" id="UP000664203">
    <property type="component" value="Unassembled WGS sequence"/>
</dbReference>
<protein>
    <submittedName>
        <fullName evidence="2">Uncharacterized protein</fullName>
    </submittedName>
</protein>
<gene>
    <name evidence="2" type="ORF">ALECFALPRED_000464</name>
</gene>
<organism evidence="2 3">
    <name type="scientific">Alectoria fallacina</name>
    <dbReference type="NCBI Taxonomy" id="1903189"/>
    <lineage>
        <taxon>Eukaryota</taxon>
        <taxon>Fungi</taxon>
        <taxon>Dikarya</taxon>
        <taxon>Ascomycota</taxon>
        <taxon>Pezizomycotina</taxon>
        <taxon>Lecanoromycetes</taxon>
        <taxon>OSLEUM clade</taxon>
        <taxon>Lecanoromycetidae</taxon>
        <taxon>Lecanorales</taxon>
        <taxon>Lecanorineae</taxon>
        <taxon>Parmeliaceae</taxon>
        <taxon>Alectoria</taxon>
    </lineage>
</organism>
<reference evidence="2" key="1">
    <citation type="submission" date="2021-03" db="EMBL/GenBank/DDBJ databases">
        <authorList>
            <person name="Tagirdzhanova G."/>
        </authorList>
    </citation>
    <scope>NUCLEOTIDE SEQUENCE</scope>
</reference>
<evidence type="ECO:0000313" key="3">
    <source>
        <dbReference type="Proteomes" id="UP000664203"/>
    </source>
</evidence>
<feature type="signal peptide" evidence="1">
    <location>
        <begin position="1"/>
        <end position="17"/>
    </location>
</feature>
<dbReference type="EMBL" id="CAJPDR010001058">
    <property type="protein sequence ID" value="CAF9943479.1"/>
    <property type="molecule type" value="Genomic_DNA"/>
</dbReference>
<dbReference type="AlphaFoldDB" id="A0A8H3JA65"/>